<dbReference type="Proteomes" id="UP000215590">
    <property type="component" value="Unassembled WGS sequence"/>
</dbReference>
<name>A0A256FAD7_9HYPH</name>
<proteinExistence type="predicted"/>
<organism evidence="1 2">
    <name type="scientific">Brucella thiophenivorans</name>
    <dbReference type="NCBI Taxonomy" id="571255"/>
    <lineage>
        <taxon>Bacteria</taxon>
        <taxon>Pseudomonadati</taxon>
        <taxon>Pseudomonadota</taxon>
        <taxon>Alphaproteobacteria</taxon>
        <taxon>Hyphomicrobiales</taxon>
        <taxon>Brucellaceae</taxon>
        <taxon>Brucella/Ochrobactrum group</taxon>
        <taxon>Brucella</taxon>
    </lineage>
</organism>
<dbReference type="EMBL" id="NNRJ01000059">
    <property type="protein sequence ID" value="OYR11690.1"/>
    <property type="molecule type" value="Genomic_DNA"/>
</dbReference>
<keyword evidence="2" id="KW-1185">Reference proteome</keyword>
<protein>
    <submittedName>
        <fullName evidence="1">Uncharacterized protein</fullName>
    </submittedName>
</protein>
<evidence type="ECO:0000313" key="1">
    <source>
        <dbReference type="EMBL" id="OYR11690.1"/>
    </source>
</evidence>
<comment type="caution">
    <text evidence="1">The sequence shown here is derived from an EMBL/GenBank/DDBJ whole genome shotgun (WGS) entry which is preliminary data.</text>
</comment>
<reference evidence="1 2" key="1">
    <citation type="submission" date="2017-07" db="EMBL/GenBank/DDBJ databases">
        <title>Phylogenetic study on the rhizospheric bacterium Ochrobactrum sp. A44.</title>
        <authorList>
            <person name="Krzyzanowska D.M."/>
            <person name="Ossowicki A."/>
            <person name="Rajewska M."/>
            <person name="Maciag T."/>
            <person name="Kaczynski Z."/>
            <person name="Czerwicka M."/>
            <person name="Jafra S."/>
        </authorList>
    </citation>
    <scope>NUCLEOTIDE SEQUENCE [LARGE SCALE GENOMIC DNA]</scope>
    <source>
        <strain evidence="1 2">DSM 7216</strain>
    </source>
</reference>
<sequence>MSRLIEDENLSQNVLDTAANEVRRIAGGKGDDGAYEACPHK</sequence>
<accession>A0A256FAD7</accession>
<gene>
    <name evidence="1" type="ORF">CEV31_3724</name>
</gene>
<dbReference type="AlphaFoldDB" id="A0A256FAD7"/>
<evidence type="ECO:0000313" key="2">
    <source>
        <dbReference type="Proteomes" id="UP000215590"/>
    </source>
</evidence>